<reference evidence="1" key="1">
    <citation type="journal article" date="2022" name="bioRxiv">
        <title>Sequencing and chromosome-scale assembly of the giantPleurodeles waltlgenome.</title>
        <authorList>
            <person name="Brown T."/>
            <person name="Elewa A."/>
            <person name="Iarovenko S."/>
            <person name="Subramanian E."/>
            <person name="Araus A.J."/>
            <person name="Petzold A."/>
            <person name="Susuki M."/>
            <person name="Suzuki K.-i.T."/>
            <person name="Hayashi T."/>
            <person name="Toyoda A."/>
            <person name="Oliveira C."/>
            <person name="Osipova E."/>
            <person name="Leigh N.D."/>
            <person name="Simon A."/>
            <person name="Yun M.H."/>
        </authorList>
    </citation>
    <scope>NUCLEOTIDE SEQUENCE</scope>
    <source>
        <strain evidence="1">20211129_DDA</strain>
        <tissue evidence="1">Liver</tissue>
    </source>
</reference>
<sequence>MLPPKELSAHSAARSLSHWEISRFIPRQRSRLTRSSLSASGGFHPQATAVADFPSCRALPPQARSRGILLIVSPRGTPHPLSYQGAPATATRLTWEPGTFSPAIRYSKRCVTIVCHSAPGAHSPAPESPKTASVTCARGPHRPHTVVGHLQLLEGYGC</sequence>
<keyword evidence="2" id="KW-1185">Reference proteome</keyword>
<proteinExistence type="predicted"/>
<comment type="caution">
    <text evidence="1">The sequence shown here is derived from an EMBL/GenBank/DDBJ whole genome shotgun (WGS) entry which is preliminary data.</text>
</comment>
<accession>A0AAV7WSH0</accession>
<dbReference type="AlphaFoldDB" id="A0AAV7WSH0"/>
<name>A0AAV7WSH0_PLEWA</name>
<organism evidence="1 2">
    <name type="scientific">Pleurodeles waltl</name>
    <name type="common">Iberian ribbed newt</name>
    <dbReference type="NCBI Taxonomy" id="8319"/>
    <lineage>
        <taxon>Eukaryota</taxon>
        <taxon>Metazoa</taxon>
        <taxon>Chordata</taxon>
        <taxon>Craniata</taxon>
        <taxon>Vertebrata</taxon>
        <taxon>Euteleostomi</taxon>
        <taxon>Amphibia</taxon>
        <taxon>Batrachia</taxon>
        <taxon>Caudata</taxon>
        <taxon>Salamandroidea</taxon>
        <taxon>Salamandridae</taxon>
        <taxon>Pleurodelinae</taxon>
        <taxon>Pleurodeles</taxon>
    </lineage>
</organism>
<dbReference type="EMBL" id="JANPWB010000001">
    <property type="protein sequence ID" value="KAJ1217024.1"/>
    <property type="molecule type" value="Genomic_DNA"/>
</dbReference>
<gene>
    <name evidence="1" type="ORF">NDU88_004621</name>
</gene>
<evidence type="ECO:0000313" key="1">
    <source>
        <dbReference type="EMBL" id="KAJ1217024.1"/>
    </source>
</evidence>
<evidence type="ECO:0000313" key="2">
    <source>
        <dbReference type="Proteomes" id="UP001066276"/>
    </source>
</evidence>
<dbReference type="Proteomes" id="UP001066276">
    <property type="component" value="Chromosome 1_1"/>
</dbReference>
<protein>
    <submittedName>
        <fullName evidence="1">Uncharacterized protein</fullName>
    </submittedName>
</protein>